<dbReference type="EMBL" id="JACEZU010000031">
    <property type="protein sequence ID" value="MBA5690739.1"/>
    <property type="molecule type" value="Genomic_DNA"/>
</dbReference>
<proteinExistence type="predicted"/>
<dbReference type="AlphaFoldDB" id="A0A7W2INI4"/>
<comment type="caution">
    <text evidence="1">The sequence shown here is derived from an EMBL/GenBank/DDBJ whole genome shotgun (WGS) entry which is preliminary data.</text>
</comment>
<keyword evidence="2" id="KW-1185">Reference proteome</keyword>
<evidence type="ECO:0000313" key="1">
    <source>
        <dbReference type="EMBL" id="MBA5690739.1"/>
    </source>
</evidence>
<evidence type="ECO:0000313" key="2">
    <source>
        <dbReference type="Proteomes" id="UP000573499"/>
    </source>
</evidence>
<name>A0A7W2INI4_9BURK</name>
<gene>
    <name evidence="1" type="ORF">H3H39_27270</name>
</gene>
<dbReference type="Proteomes" id="UP000573499">
    <property type="component" value="Unassembled WGS sequence"/>
</dbReference>
<sequence length="200" mass="19668">MSVSNLLALCREHSAEIDDPKKEFQYPPSLLREWKTQQLATYDALGQGWSVSESDVEALQQRIENFENTFVNTTIELGGQGGNAPGAGGGGGGVLGSSNSVGGKGGDGGHTINLNGKPGTAPGAGGGASGVLGDGAVAGEGGSGGEQVTGVISGLQPGQVLRIEVGEGGVDGREGGASSVSLVNADGSLTPLLQAKGGKP</sequence>
<organism evidence="1 2">
    <name type="scientific">Rugamonas apoptosis</name>
    <dbReference type="NCBI Taxonomy" id="2758570"/>
    <lineage>
        <taxon>Bacteria</taxon>
        <taxon>Pseudomonadati</taxon>
        <taxon>Pseudomonadota</taxon>
        <taxon>Betaproteobacteria</taxon>
        <taxon>Burkholderiales</taxon>
        <taxon>Oxalobacteraceae</taxon>
        <taxon>Telluria group</taxon>
        <taxon>Rugamonas</taxon>
    </lineage>
</organism>
<reference evidence="1 2" key="1">
    <citation type="submission" date="2020-07" db="EMBL/GenBank/DDBJ databases">
        <title>Novel species isolated from subtropical streams in China.</title>
        <authorList>
            <person name="Lu H."/>
        </authorList>
    </citation>
    <scope>NUCLEOTIDE SEQUENCE [LARGE SCALE GENOMIC DNA]</scope>
    <source>
        <strain evidence="1 2">LX47W</strain>
    </source>
</reference>
<dbReference type="RefSeq" id="WP_182157687.1">
    <property type="nucleotide sequence ID" value="NZ_JACEZU010000031.1"/>
</dbReference>
<protein>
    <submittedName>
        <fullName evidence="1">Uncharacterized protein</fullName>
    </submittedName>
</protein>
<accession>A0A7W2INI4</accession>